<dbReference type="GO" id="GO:0003700">
    <property type="term" value="F:DNA-binding transcription factor activity"/>
    <property type="evidence" value="ECO:0007669"/>
    <property type="project" value="TreeGrafter"/>
</dbReference>
<dbReference type="EMBL" id="VSSQ01000725">
    <property type="protein sequence ID" value="MPM00367.1"/>
    <property type="molecule type" value="Genomic_DNA"/>
</dbReference>
<dbReference type="SUPFAM" id="SSF46785">
    <property type="entry name" value="Winged helix' DNA-binding domain"/>
    <property type="match status" value="1"/>
</dbReference>
<gene>
    <name evidence="1" type="primary">cymR_14</name>
    <name evidence="1" type="ORF">SDC9_46591</name>
</gene>
<dbReference type="GO" id="GO:0005829">
    <property type="term" value="C:cytosol"/>
    <property type="evidence" value="ECO:0007669"/>
    <property type="project" value="TreeGrafter"/>
</dbReference>
<proteinExistence type="predicted"/>
<dbReference type="NCBIfam" id="TIGR00738">
    <property type="entry name" value="rrf2_super"/>
    <property type="match status" value="1"/>
</dbReference>
<dbReference type="PROSITE" id="PS51197">
    <property type="entry name" value="HTH_RRF2_2"/>
    <property type="match status" value="1"/>
</dbReference>
<reference evidence="1" key="1">
    <citation type="submission" date="2019-08" db="EMBL/GenBank/DDBJ databases">
        <authorList>
            <person name="Kucharzyk K."/>
            <person name="Murdoch R.W."/>
            <person name="Higgins S."/>
            <person name="Loffler F."/>
        </authorList>
    </citation>
    <scope>NUCLEOTIDE SEQUENCE</scope>
</reference>
<accession>A0A644WA36</accession>
<dbReference type="InterPro" id="IPR036390">
    <property type="entry name" value="WH_DNA-bd_sf"/>
</dbReference>
<sequence>MKISTRGRYGLRLLVDIAEHSNEGPIALTVVAKRQALSEKYLQQVALLLTRGGFLTSVKGSGGGYLLERSAEAIMIYDVLDLLEGNIAFEEPPQGEENAIERVIRLHFYQKLDQEVKKVFEGLSLSEVTKAQWFTYVI</sequence>
<dbReference type="Gene3D" id="1.10.10.10">
    <property type="entry name" value="Winged helix-like DNA-binding domain superfamily/Winged helix DNA-binding domain"/>
    <property type="match status" value="1"/>
</dbReference>
<protein>
    <submittedName>
        <fullName evidence="1">HTH-type transcriptional regulator CymR</fullName>
    </submittedName>
</protein>
<dbReference type="AlphaFoldDB" id="A0A644WA36"/>
<dbReference type="Pfam" id="PF02082">
    <property type="entry name" value="Rrf2"/>
    <property type="match status" value="1"/>
</dbReference>
<evidence type="ECO:0000313" key="1">
    <source>
        <dbReference type="EMBL" id="MPM00367.1"/>
    </source>
</evidence>
<dbReference type="PANTHER" id="PTHR33221">
    <property type="entry name" value="WINGED HELIX-TURN-HELIX TRANSCRIPTIONAL REGULATOR, RRF2 FAMILY"/>
    <property type="match status" value="1"/>
</dbReference>
<organism evidence="1">
    <name type="scientific">bioreactor metagenome</name>
    <dbReference type="NCBI Taxonomy" id="1076179"/>
    <lineage>
        <taxon>unclassified sequences</taxon>
        <taxon>metagenomes</taxon>
        <taxon>ecological metagenomes</taxon>
    </lineage>
</organism>
<comment type="caution">
    <text evidence="1">The sequence shown here is derived from an EMBL/GenBank/DDBJ whole genome shotgun (WGS) entry which is preliminary data.</text>
</comment>
<dbReference type="PANTHER" id="PTHR33221:SF15">
    <property type="entry name" value="HTH-TYPE TRANSCRIPTIONAL REGULATOR YWGB-RELATED"/>
    <property type="match status" value="1"/>
</dbReference>
<dbReference type="InterPro" id="IPR036388">
    <property type="entry name" value="WH-like_DNA-bd_sf"/>
</dbReference>
<dbReference type="InterPro" id="IPR000944">
    <property type="entry name" value="Tscrpt_reg_Rrf2"/>
</dbReference>
<name>A0A644WA36_9ZZZZ</name>